<reference evidence="1" key="1">
    <citation type="journal article" date="2021" name="Proc. Natl. Acad. Sci. U.S.A.">
        <title>A Catalog of Tens of Thousands of Viruses from Human Metagenomes Reveals Hidden Associations with Chronic Diseases.</title>
        <authorList>
            <person name="Tisza M.J."/>
            <person name="Buck C.B."/>
        </authorList>
    </citation>
    <scope>NUCLEOTIDE SEQUENCE</scope>
    <source>
        <strain evidence="1">CtcyQ27</strain>
    </source>
</reference>
<evidence type="ECO:0000313" key="1">
    <source>
        <dbReference type="EMBL" id="DAF93080.1"/>
    </source>
</evidence>
<protein>
    <submittedName>
        <fullName evidence="1">Baseplate wedge protein</fullName>
    </submittedName>
</protein>
<proteinExistence type="predicted"/>
<dbReference type="EMBL" id="BK016080">
    <property type="protein sequence ID" value="DAF93080.1"/>
    <property type="molecule type" value="Genomic_DNA"/>
</dbReference>
<dbReference type="Gene3D" id="3.10.450.40">
    <property type="match status" value="1"/>
</dbReference>
<sequence length="127" mass="14444">MQTFTDHLFTTSTFNKPLVIKDKDAILTLVCRLILLEPGTISIAPEAGVGLVSKYRYMNSETIVDLEENIEDQINRFLPYFTQVDVNISLQENKILLIELDIDDSIYTLKANISKNNEVTLTELYNG</sequence>
<name>A0A8S5UF33_9CAUD</name>
<organism evidence="1">
    <name type="scientific">Myoviridae sp. ctcyQ27</name>
    <dbReference type="NCBI Taxonomy" id="2825139"/>
    <lineage>
        <taxon>Viruses</taxon>
        <taxon>Duplodnaviria</taxon>
        <taxon>Heunggongvirae</taxon>
        <taxon>Uroviricota</taxon>
        <taxon>Caudoviricetes</taxon>
    </lineage>
</organism>
<accession>A0A8S5UF33</accession>